<dbReference type="PANTHER" id="PTHR10534">
    <property type="entry name" value="PYRIDOXAL KINASE"/>
    <property type="match status" value="1"/>
</dbReference>
<dbReference type="Gene3D" id="3.40.1190.20">
    <property type="match status" value="1"/>
</dbReference>
<organism evidence="6 7">
    <name type="scientific">Candidatus Scybalomonas excrementavium</name>
    <dbReference type="NCBI Taxonomy" id="2840943"/>
    <lineage>
        <taxon>Bacteria</taxon>
        <taxon>Bacillati</taxon>
        <taxon>Bacillota</taxon>
        <taxon>Clostridia</taxon>
        <taxon>Lachnospirales</taxon>
        <taxon>Lachnospiraceae</taxon>
        <taxon>Lachnospiraceae incertae sedis</taxon>
        <taxon>Candidatus Scybalomonas</taxon>
    </lineage>
</organism>
<evidence type="ECO:0000313" key="7">
    <source>
        <dbReference type="Proteomes" id="UP000823618"/>
    </source>
</evidence>
<evidence type="ECO:0000256" key="1">
    <source>
        <dbReference type="ARBA" id="ARBA00012104"/>
    </source>
</evidence>
<dbReference type="GO" id="GO:0005829">
    <property type="term" value="C:cytosol"/>
    <property type="evidence" value="ECO:0007669"/>
    <property type="project" value="TreeGrafter"/>
</dbReference>
<gene>
    <name evidence="6" type="ORF">IAC13_01715</name>
</gene>
<dbReference type="GO" id="GO:0008478">
    <property type="term" value="F:pyridoxal kinase activity"/>
    <property type="evidence" value="ECO:0007669"/>
    <property type="project" value="UniProtKB-EC"/>
</dbReference>
<dbReference type="GO" id="GO:0005524">
    <property type="term" value="F:ATP binding"/>
    <property type="evidence" value="ECO:0007669"/>
    <property type="project" value="UniProtKB-KW"/>
</dbReference>
<name>A0A9D9HYS5_9FIRM</name>
<evidence type="ECO:0000256" key="3">
    <source>
        <dbReference type="ARBA" id="ARBA00022741"/>
    </source>
</evidence>
<feature type="non-terminal residue" evidence="6">
    <location>
        <position position="123"/>
    </location>
</feature>
<proteinExistence type="predicted"/>
<dbReference type="EC" id="2.7.1.35" evidence="1"/>
<reference evidence="6" key="2">
    <citation type="journal article" date="2021" name="PeerJ">
        <title>Extensive microbial diversity within the chicken gut microbiome revealed by metagenomics and culture.</title>
        <authorList>
            <person name="Gilroy R."/>
            <person name="Ravi A."/>
            <person name="Getino M."/>
            <person name="Pursley I."/>
            <person name="Horton D.L."/>
            <person name="Alikhan N.F."/>
            <person name="Baker D."/>
            <person name="Gharbi K."/>
            <person name="Hall N."/>
            <person name="Watson M."/>
            <person name="Adriaenssens E.M."/>
            <person name="Foster-Nyarko E."/>
            <person name="Jarju S."/>
            <person name="Secka A."/>
            <person name="Antonio M."/>
            <person name="Oren A."/>
            <person name="Chaudhuri R.R."/>
            <person name="La Ragione R."/>
            <person name="Hildebrand F."/>
            <person name="Pallen M.J."/>
        </authorList>
    </citation>
    <scope>NUCLEOTIDE SEQUENCE</scope>
    <source>
        <strain evidence="6">E3-2379</strain>
    </source>
</reference>
<keyword evidence="5" id="KW-0067">ATP-binding</keyword>
<keyword evidence="3" id="KW-0547">Nucleotide-binding</keyword>
<dbReference type="Proteomes" id="UP000823618">
    <property type="component" value="Unassembled WGS sequence"/>
</dbReference>
<evidence type="ECO:0000256" key="4">
    <source>
        <dbReference type="ARBA" id="ARBA00022777"/>
    </source>
</evidence>
<dbReference type="PANTHER" id="PTHR10534:SF2">
    <property type="entry name" value="PYRIDOXAL KINASE"/>
    <property type="match status" value="1"/>
</dbReference>
<keyword evidence="2" id="KW-0808">Transferase</keyword>
<dbReference type="EMBL" id="JADIML010000052">
    <property type="protein sequence ID" value="MBO8462630.1"/>
    <property type="molecule type" value="Genomic_DNA"/>
</dbReference>
<evidence type="ECO:0000256" key="5">
    <source>
        <dbReference type="ARBA" id="ARBA00022840"/>
    </source>
</evidence>
<dbReference type="SUPFAM" id="SSF53613">
    <property type="entry name" value="Ribokinase-like"/>
    <property type="match status" value="1"/>
</dbReference>
<evidence type="ECO:0000313" key="6">
    <source>
        <dbReference type="EMBL" id="MBO8462630.1"/>
    </source>
</evidence>
<dbReference type="GO" id="GO:0009443">
    <property type="term" value="P:pyridoxal 5'-phosphate salvage"/>
    <property type="evidence" value="ECO:0007669"/>
    <property type="project" value="InterPro"/>
</dbReference>
<comment type="caution">
    <text evidence="6">The sequence shown here is derived from an EMBL/GenBank/DDBJ whole genome shotgun (WGS) entry which is preliminary data.</text>
</comment>
<keyword evidence="4 6" id="KW-0418">Kinase</keyword>
<sequence>MKRPKRVALINDMTGFGRCSIAVQLPIISAMGVQGCILPTAILSAHTGYPTYYFDDYTSHMEAYMNNWKELDVTFDGITTGFLGSKEQIELVIQFIEKFRMKHTKVIVDPVMGDDGVLYATYT</sequence>
<reference evidence="6" key="1">
    <citation type="submission" date="2020-10" db="EMBL/GenBank/DDBJ databases">
        <authorList>
            <person name="Gilroy R."/>
        </authorList>
    </citation>
    <scope>NUCLEOTIDE SEQUENCE</scope>
    <source>
        <strain evidence="6">E3-2379</strain>
    </source>
</reference>
<dbReference type="InterPro" id="IPR029056">
    <property type="entry name" value="Ribokinase-like"/>
</dbReference>
<dbReference type="InterPro" id="IPR004625">
    <property type="entry name" value="PyrdxlKinase"/>
</dbReference>
<evidence type="ECO:0000256" key="2">
    <source>
        <dbReference type="ARBA" id="ARBA00022679"/>
    </source>
</evidence>
<protein>
    <recommendedName>
        <fullName evidence="1">pyridoxal kinase</fullName>
        <ecNumber evidence="1">2.7.1.35</ecNumber>
    </recommendedName>
</protein>
<accession>A0A9D9HYS5</accession>
<dbReference type="AlphaFoldDB" id="A0A9D9HYS5"/>